<sequence length="88" mass="9393">MIWLGSQHSPGPGAELPVGDASPGCTPNSHDFGDVSPTGPFRKEHALISVQLSQEFLQRLVADVLFDWWPDITGTAAHIPGPTTSMRG</sequence>
<proteinExistence type="predicted"/>
<evidence type="ECO:0000256" key="1">
    <source>
        <dbReference type="SAM" id="MobiDB-lite"/>
    </source>
</evidence>
<gene>
    <name evidence="2" type="ORF">A8926_6720</name>
</gene>
<dbReference type="AlphaFoldDB" id="A0A2N3Y6S1"/>
<dbReference type="EMBL" id="PJNB01000001">
    <property type="protein sequence ID" value="PKW18617.1"/>
    <property type="molecule type" value="Genomic_DNA"/>
</dbReference>
<name>A0A2N3Y6S1_SACSN</name>
<feature type="region of interest" description="Disordered" evidence="1">
    <location>
        <begin position="1"/>
        <end position="38"/>
    </location>
</feature>
<comment type="caution">
    <text evidence="2">The sequence shown here is derived from an EMBL/GenBank/DDBJ whole genome shotgun (WGS) entry which is preliminary data.</text>
</comment>
<protein>
    <submittedName>
        <fullName evidence="2">Uncharacterized protein</fullName>
    </submittedName>
</protein>
<reference evidence="2" key="1">
    <citation type="submission" date="2017-12" db="EMBL/GenBank/DDBJ databases">
        <title>Sequencing the genomes of 1000 Actinobacteria strains.</title>
        <authorList>
            <person name="Klenk H.-P."/>
        </authorList>
    </citation>
    <scope>NUCLEOTIDE SEQUENCE [LARGE SCALE GENOMIC DNA]</scope>
    <source>
        <strain evidence="2">DSM 44228</strain>
    </source>
</reference>
<organism evidence="2 3">
    <name type="scientific">Saccharopolyspora spinosa</name>
    <dbReference type="NCBI Taxonomy" id="60894"/>
    <lineage>
        <taxon>Bacteria</taxon>
        <taxon>Bacillati</taxon>
        <taxon>Actinomycetota</taxon>
        <taxon>Actinomycetes</taxon>
        <taxon>Pseudonocardiales</taxon>
        <taxon>Pseudonocardiaceae</taxon>
        <taxon>Saccharopolyspora</taxon>
    </lineage>
</organism>
<dbReference type="RefSeq" id="WP_101376889.1">
    <property type="nucleotide sequence ID" value="NZ_CP061007.1"/>
</dbReference>
<evidence type="ECO:0000313" key="2">
    <source>
        <dbReference type="EMBL" id="PKW18617.1"/>
    </source>
</evidence>
<dbReference type="Proteomes" id="UP000233786">
    <property type="component" value="Unassembled WGS sequence"/>
</dbReference>
<keyword evidence="3" id="KW-1185">Reference proteome</keyword>
<accession>A0A2N3Y6S1</accession>
<evidence type="ECO:0000313" key="3">
    <source>
        <dbReference type="Proteomes" id="UP000233786"/>
    </source>
</evidence>